<proteinExistence type="predicted"/>
<dbReference type="EMBL" id="LR746269">
    <property type="protein sequence ID" value="CAA7398252.1"/>
    <property type="molecule type" value="Genomic_DNA"/>
</dbReference>
<dbReference type="AlphaFoldDB" id="A0A7I8KLB8"/>
<gene>
    <name evidence="2" type="ORF">SI8410_06008917</name>
</gene>
<dbReference type="OrthoDB" id="761598at2759"/>
<name>A0A7I8KLB8_SPIIN</name>
<dbReference type="InterPro" id="IPR006747">
    <property type="entry name" value="DUF599"/>
</dbReference>
<feature type="transmembrane region" description="Helical" evidence="1">
    <location>
        <begin position="76"/>
        <end position="99"/>
    </location>
</feature>
<dbReference type="PANTHER" id="PTHR31881:SF11">
    <property type="entry name" value="PROTEIN, PUTATIVE-RELATED"/>
    <property type="match status" value="1"/>
</dbReference>
<sequence length="228" mass="24474">MEVGDYFLDLILVPLSISLTAGYHAYVYRSLSSGRRRPLAAVKIAVLRRAWFSAVVKDDSKKGMLGLQSLRNSLMVAILSATMAIVLNTALAALCNNALKAAALLRHARAFGGQSGTLLVHKYAVASMMLMLSFLCSSAASGCMIEGGFQVNVSGVAFNEHARLTLERAWLLAAVGNRVLLVSASMLTWLLGSVPLVVSSAALVLMLYQIDFPVVVPPEIQMLESDYP</sequence>
<dbReference type="PANTHER" id="PTHR31881">
    <property type="match status" value="1"/>
</dbReference>
<dbReference type="Proteomes" id="UP000663760">
    <property type="component" value="Chromosome 6"/>
</dbReference>
<evidence type="ECO:0000313" key="2">
    <source>
        <dbReference type="EMBL" id="CAA7398252.1"/>
    </source>
</evidence>
<feature type="transmembrane region" description="Helical" evidence="1">
    <location>
        <begin position="120"/>
        <end position="140"/>
    </location>
</feature>
<dbReference type="Pfam" id="PF04654">
    <property type="entry name" value="DUF599"/>
    <property type="match status" value="1"/>
</dbReference>
<organism evidence="2 3">
    <name type="scientific">Spirodela intermedia</name>
    <name type="common">Intermediate duckweed</name>
    <dbReference type="NCBI Taxonomy" id="51605"/>
    <lineage>
        <taxon>Eukaryota</taxon>
        <taxon>Viridiplantae</taxon>
        <taxon>Streptophyta</taxon>
        <taxon>Embryophyta</taxon>
        <taxon>Tracheophyta</taxon>
        <taxon>Spermatophyta</taxon>
        <taxon>Magnoliopsida</taxon>
        <taxon>Liliopsida</taxon>
        <taxon>Araceae</taxon>
        <taxon>Lemnoideae</taxon>
        <taxon>Spirodela</taxon>
    </lineage>
</organism>
<accession>A0A7I8KLB8</accession>
<keyword evidence="1" id="KW-0472">Membrane</keyword>
<reference evidence="2" key="1">
    <citation type="submission" date="2020-02" db="EMBL/GenBank/DDBJ databases">
        <authorList>
            <person name="Scholz U."/>
            <person name="Mascher M."/>
            <person name="Fiebig A."/>
        </authorList>
    </citation>
    <scope>NUCLEOTIDE SEQUENCE</scope>
</reference>
<keyword evidence="1" id="KW-1133">Transmembrane helix</keyword>
<keyword evidence="1" id="KW-0812">Transmembrane</keyword>
<feature type="transmembrane region" description="Helical" evidence="1">
    <location>
        <begin position="6"/>
        <end position="26"/>
    </location>
</feature>
<feature type="transmembrane region" description="Helical" evidence="1">
    <location>
        <begin position="186"/>
        <end position="208"/>
    </location>
</feature>
<evidence type="ECO:0000256" key="1">
    <source>
        <dbReference type="SAM" id="Phobius"/>
    </source>
</evidence>
<protein>
    <submittedName>
        <fullName evidence="2">Uncharacterized protein</fullName>
    </submittedName>
</protein>
<keyword evidence="3" id="KW-1185">Reference proteome</keyword>
<evidence type="ECO:0000313" key="3">
    <source>
        <dbReference type="Proteomes" id="UP000663760"/>
    </source>
</evidence>